<dbReference type="Proteomes" id="UP001259803">
    <property type="component" value="Unassembled WGS sequence"/>
</dbReference>
<evidence type="ECO:0000313" key="2">
    <source>
        <dbReference type="Proteomes" id="UP001259803"/>
    </source>
</evidence>
<dbReference type="EMBL" id="JAVRHS010000009">
    <property type="protein sequence ID" value="MDT0576613.1"/>
    <property type="molecule type" value="Genomic_DNA"/>
</dbReference>
<keyword evidence="2" id="KW-1185">Reference proteome</keyword>
<evidence type="ECO:0008006" key="3">
    <source>
        <dbReference type="Google" id="ProtNLM"/>
    </source>
</evidence>
<evidence type="ECO:0000313" key="1">
    <source>
        <dbReference type="EMBL" id="MDT0576613.1"/>
    </source>
</evidence>
<reference evidence="1 2" key="1">
    <citation type="submission" date="2023-09" db="EMBL/GenBank/DDBJ databases">
        <authorList>
            <person name="Rey-Velasco X."/>
        </authorList>
    </citation>
    <scope>NUCLEOTIDE SEQUENCE [LARGE SCALE GENOMIC DNA]</scope>
    <source>
        <strain evidence="1 2">F390</strain>
    </source>
</reference>
<dbReference type="RefSeq" id="WP_311341191.1">
    <property type="nucleotide sequence ID" value="NZ_JAVRHS010000009.1"/>
</dbReference>
<comment type="caution">
    <text evidence="1">The sequence shown here is derived from an EMBL/GenBank/DDBJ whole genome shotgun (WGS) entry which is preliminary data.</text>
</comment>
<accession>A0ABU2ZJ25</accession>
<sequence>MHRLGTACLLALASCSNPDQPSASAGKLGESAAEASTLIFEPERITFSDIETNDLFGVGCGFAAGTGMSVVLMTMPEHAYMKLDGRIEQFAADRGSAKLPFGTWGAYRNDAYSVKLSQPTDQGKPAGYEVTSWRGSMRVLDQDGRIVYDETGTLQCGS</sequence>
<organism evidence="1 2">
    <name type="scientific">Croceicoccus esteveae</name>
    <dbReference type="NCBI Taxonomy" id="3075597"/>
    <lineage>
        <taxon>Bacteria</taxon>
        <taxon>Pseudomonadati</taxon>
        <taxon>Pseudomonadota</taxon>
        <taxon>Alphaproteobacteria</taxon>
        <taxon>Sphingomonadales</taxon>
        <taxon>Erythrobacteraceae</taxon>
        <taxon>Croceicoccus</taxon>
    </lineage>
</organism>
<protein>
    <recommendedName>
        <fullName evidence="3">Lipoprotein</fullName>
    </recommendedName>
</protein>
<name>A0ABU2ZJ25_9SPHN</name>
<dbReference type="PROSITE" id="PS51257">
    <property type="entry name" value="PROKAR_LIPOPROTEIN"/>
    <property type="match status" value="1"/>
</dbReference>
<gene>
    <name evidence="1" type="ORF">RM533_10515</name>
</gene>
<proteinExistence type="predicted"/>
<dbReference type="CDD" id="cd13120">
    <property type="entry name" value="BF2867_like_N"/>
    <property type="match status" value="1"/>
</dbReference>